<keyword evidence="1" id="KW-0175">Coiled coil</keyword>
<evidence type="ECO:0000256" key="1">
    <source>
        <dbReference type="SAM" id="Coils"/>
    </source>
</evidence>
<dbReference type="EMBL" id="AAMGKT010000016">
    <property type="protein sequence ID" value="EDH1111463.1"/>
    <property type="molecule type" value="Genomic_DNA"/>
</dbReference>
<accession>A0A632W5Y0</accession>
<name>A0A632W5Y0_SALET</name>
<comment type="caution">
    <text evidence="2">The sequence shown here is derived from an EMBL/GenBank/DDBJ whole genome shotgun (WGS) entry which is preliminary data.</text>
</comment>
<proteinExistence type="predicted"/>
<evidence type="ECO:0000313" key="2">
    <source>
        <dbReference type="EMBL" id="EDH1111463.1"/>
    </source>
</evidence>
<feature type="coiled-coil region" evidence="1">
    <location>
        <begin position="55"/>
        <end position="82"/>
    </location>
</feature>
<reference evidence="2" key="1">
    <citation type="submission" date="2019-10" db="EMBL/GenBank/DDBJ databases">
        <authorList>
            <person name="Ashton P.M."/>
            <person name="Dallman T."/>
            <person name="Nair S."/>
            <person name="De Pinna E."/>
            <person name="Peters T."/>
            <person name="Grant K."/>
        </authorList>
    </citation>
    <scope>NUCLEOTIDE SEQUENCE</scope>
    <source>
        <strain evidence="2">821059</strain>
    </source>
</reference>
<sequence>MTIMESIVKFKIQHLQAAVALVLASIQPQPKAVACQPTIVERVYEMGARVNKTDISDLTVALNEVAEELRSSRAELARYADNDFLAAINVAEGIHSQAIHVAGIAESFVLMLPEKDSIMSFSKNSVEFAFFKAIKMLSIETRNYLNLIDQITRTTEVRDSGVNILAMNHLLETGNKAAAKWH</sequence>
<protein>
    <submittedName>
        <fullName evidence="2">Uncharacterized protein</fullName>
    </submittedName>
</protein>
<dbReference type="AlphaFoldDB" id="A0A632W5Y0"/>
<gene>
    <name evidence="2" type="ORF">GCX84_18205</name>
</gene>
<organism evidence="2">
    <name type="scientific">Salmonella enterica I</name>
    <dbReference type="NCBI Taxonomy" id="59201"/>
    <lineage>
        <taxon>Bacteria</taxon>
        <taxon>Pseudomonadati</taxon>
        <taxon>Pseudomonadota</taxon>
        <taxon>Gammaproteobacteria</taxon>
        <taxon>Enterobacterales</taxon>
        <taxon>Enterobacteriaceae</taxon>
        <taxon>Salmonella</taxon>
    </lineage>
</organism>